<dbReference type="EMBL" id="PGFA01000001">
    <property type="protein sequence ID" value="PJJ58623.1"/>
    <property type="molecule type" value="Genomic_DNA"/>
</dbReference>
<keyword evidence="2 5" id="KW-0238">DNA-binding</keyword>
<keyword evidence="6" id="KW-1185">Reference proteome</keyword>
<dbReference type="AlphaFoldDB" id="A0A2M9BL06"/>
<keyword evidence="3" id="KW-0804">Transcription</keyword>
<dbReference type="PANTHER" id="PTHR46796">
    <property type="entry name" value="HTH-TYPE TRANSCRIPTIONAL ACTIVATOR RHAS-RELATED"/>
    <property type="match status" value="1"/>
</dbReference>
<dbReference type="InterPro" id="IPR018060">
    <property type="entry name" value="HTH_AraC"/>
</dbReference>
<dbReference type="InterPro" id="IPR050204">
    <property type="entry name" value="AraC_XylS_family_regulators"/>
</dbReference>
<evidence type="ECO:0000256" key="2">
    <source>
        <dbReference type="ARBA" id="ARBA00023125"/>
    </source>
</evidence>
<keyword evidence="1" id="KW-0805">Transcription regulation</keyword>
<dbReference type="SMART" id="SM00342">
    <property type="entry name" value="HTH_ARAC"/>
    <property type="match status" value="1"/>
</dbReference>
<dbReference type="RefSeq" id="WP_100334383.1">
    <property type="nucleotide sequence ID" value="NZ_PGFA01000001.1"/>
</dbReference>
<evidence type="ECO:0000256" key="3">
    <source>
        <dbReference type="ARBA" id="ARBA00023163"/>
    </source>
</evidence>
<organism evidence="5 6">
    <name type="scientific">Hymenobacter chitinivorans DSM 11115</name>
    <dbReference type="NCBI Taxonomy" id="1121954"/>
    <lineage>
        <taxon>Bacteria</taxon>
        <taxon>Pseudomonadati</taxon>
        <taxon>Bacteroidota</taxon>
        <taxon>Cytophagia</taxon>
        <taxon>Cytophagales</taxon>
        <taxon>Hymenobacteraceae</taxon>
        <taxon>Hymenobacter</taxon>
    </lineage>
</organism>
<evidence type="ECO:0000256" key="1">
    <source>
        <dbReference type="ARBA" id="ARBA00023015"/>
    </source>
</evidence>
<dbReference type="Pfam" id="PF12833">
    <property type="entry name" value="HTH_18"/>
    <property type="match status" value="1"/>
</dbReference>
<dbReference type="Pfam" id="PF22200">
    <property type="entry name" value="ExsA_N"/>
    <property type="match status" value="1"/>
</dbReference>
<feature type="domain" description="HTH araC/xylS-type" evidence="4">
    <location>
        <begin position="186"/>
        <end position="284"/>
    </location>
</feature>
<evidence type="ECO:0000313" key="5">
    <source>
        <dbReference type="EMBL" id="PJJ58623.1"/>
    </source>
</evidence>
<reference evidence="5 6" key="1">
    <citation type="submission" date="2017-11" db="EMBL/GenBank/DDBJ databases">
        <title>Genomic Encyclopedia of Archaeal and Bacterial Type Strains, Phase II (KMG-II): From Individual Species to Whole Genera.</title>
        <authorList>
            <person name="Goeker M."/>
        </authorList>
    </citation>
    <scope>NUCLEOTIDE SEQUENCE [LARGE SCALE GENOMIC DNA]</scope>
    <source>
        <strain evidence="5 6">DSM 11115</strain>
    </source>
</reference>
<evidence type="ECO:0000259" key="4">
    <source>
        <dbReference type="PROSITE" id="PS01124"/>
    </source>
</evidence>
<dbReference type="OrthoDB" id="4480133at2"/>
<dbReference type="GO" id="GO:0003700">
    <property type="term" value="F:DNA-binding transcription factor activity"/>
    <property type="evidence" value="ECO:0007669"/>
    <property type="project" value="InterPro"/>
</dbReference>
<dbReference type="Proteomes" id="UP000228535">
    <property type="component" value="Unassembled WGS sequence"/>
</dbReference>
<dbReference type="SUPFAM" id="SSF46689">
    <property type="entry name" value="Homeodomain-like"/>
    <property type="match status" value="2"/>
</dbReference>
<protein>
    <submittedName>
        <fullName evidence="5">AraC-like DNA-binding protein</fullName>
    </submittedName>
</protein>
<dbReference type="GO" id="GO:0043565">
    <property type="term" value="F:sequence-specific DNA binding"/>
    <property type="evidence" value="ECO:0007669"/>
    <property type="project" value="InterPro"/>
</dbReference>
<sequence>MDIYNLPHDPCLAGVPAPADVLIRSYSARRNTVKNKIVLHQNMLNLLVEGRKTIAQAAGSSTVYQDEIVLLAAGHCLTSEVLSDAGEFRSIIVYFSTQVLEDFYRQHAPQLGQRHPAAAQPLVTFAKDGFIRHYIDSLSLLLQAPTALSPALQRLKLEELLLYLLHTAPASLLAFQLDSRLARPELGLRSVVEAHVNRLITVEELAFLCHMSVSTFQRRFAEIYGQSPHQWLLKQRMQRAAHLLRQPQQLAGEVYQQVGYESYSSFAEAFKKTFGLSPRAFQQQMPGAE</sequence>
<accession>A0A2M9BL06</accession>
<comment type="caution">
    <text evidence="5">The sequence shown here is derived from an EMBL/GenBank/DDBJ whole genome shotgun (WGS) entry which is preliminary data.</text>
</comment>
<dbReference type="Gene3D" id="1.10.10.60">
    <property type="entry name" value="Homeodomain-like"/>
    <property type="match status" value="2"/>
</dbReference>
<evidence type="ECO:0000313" key="6">
    <source>
        <dbReference type="Proteomes" id="UP000228535"/>
    </source>
</evidence>
<name>A0A2M9BL06_9BACT</name>
<dbReference type="InterPro" id="IPR009057">
    <property type="entry name" value="Homeodomain-like_sf"/>
</dbReference>
<gene>
    <name evidence="5" type="ORF">CLV45_0033</name>
</gene>
<dbReference type="PROSITE" id="PS01124">
    <property type="entry name" value="HTH_ARAC_FAMILY_2"/>
    <property type="match status" value="1"/>
</dbReference>
<dbReference type="InterPro" id="IPR054015">
    <property type="entry name" value="ExsA-like_N"/>
</dbReference>
<proteinExistence type="predicted"/>